<comment type="subcellular location">
    <subcellularLocation>
        <location evidence="1">Membrane</location>
        <topology evidence="1">Multi-pass membrane protein</topology>
    </subcellularLocation>
</comment>
<keyword evidence="3" id="KW-0812">Transmembrane</keyword>
<dbReference type="SUPFAM" id="SSF82861">
    <property type="entry name" value="Mechanosensitive channel protein MscS (YggB), transmembrane region"/>
    <property type="match status" value="1"/>
</dbReference>
<dbReference type="SUPFAM" id="SSF50182">
    <property type="entry name" value="Sm-like ribonucleoproteins"/>
    <property type="match status" value="1"/>
</dbReference>
<dbReference type="GO" id="GO:0016020">
    <property type="term" value="C:membrane"/>
    <property type="evidence" value="ECO:0007669"/>
    <property type="project" value="UniProtKB-SubCell"/>
</dbReference>
<dbReference type="InterPro" id="IPR006685">
    <property type="entry name" value="MscS_channel_2nd"/>
</dbReference>
<dbReference type="AlphaFoldDB" id="A0A1X0NLP4"/>
<name>A0A1X0NLP4_9TRYP</name>
<dbReference type="InterPro" id="IPR023408">
    <property type="entry name" value="MscS_beta-dom_sf"/>
</dbReference>
<accession>A0A1X0NLP4</accession>
<comment type="caution">
    <text evidence="8">The sequence shown here is derived from an EMBL/GenBank/DDBJ whole genome shotgun (WGS) entry which is preliminary data.</text>
</comment>
<evidence type="ECO:0000256" key="6">
    <source>
        <dbReference type="SAM" id="MobiDB-lite"/>
    </source>
</evidence>
<dbReference type="Gene3D" id="2.30.30.60">
    <property type="match status" value="1"/>
</dbReference>
<keyword evidence="9" id="KW-1185">Reference proteome</keyword>
<dbReference type="EMBL" id="NBCO01000034">
    <property type="protein sequence ID" value="ORC85636.1"/>
    <property type="molecule type" value="Genomic_DNA"/>
</dbReference>
<evidence type="ECO:0000313" key="8">
    <source>
        <dbReference type="EMBL" id="ORC85636.1"/>
    </source>
</evidence>
<protein>
    <recommendedName>
        <fullName evidence="7">Mechanosensitive ion channel MscS domain-containing protein</fullName>
    </recommendedName>
</protein>
<evidence type="ECO:0000256" key="3">
    <source>
        <dbReference type="ARBA" id="ARBA00022692"/>
    </source>
</evidence>
<dbReference type="RefSeq" id="XP_028879702.1">
    <property type="nucleotide sequence ID" value="XM_029029146.1"/>
</dbReference>
<dbReference type="GO" id="GO:0008381">
    <property type="term" value="F:mechanosensitive monoatomic ion channel activity"/>
    <property type="evidence" value="ECO:0007669"/>
    <property type="project" value="InterPro"/>
</dbReference>
<dbReference type="Pfam" id="PF00924">
    <property type="entry name" value="MS_channel_2nd"/>
    <property type="match status" value="1"/>
</dbReference>
<dbReference type="InterPro" id="IPR011014">
    <property type="entry name" value="MscS_channel_TM-2"/>
</dbReference>
<evidence type="ECO:0000256" key="5">
    <source>
        <dbReference type="ARBA" id="ARBA00023136"/>
    </source>
</evidence>
<feature type="domain" description="Mechanosensitive ion channel MscS" evidence="7">
    <location>
        <begin position="71"/>
        <end position="134"/>
    </location>
</feature>
<comment type="similarity">
    <text evidence="2">Belongs to the MscS (TC 1.A.23) family.</text>
</comment>
<dbReference type="VEuPathDB" id="TriTrypDB:TM35_000342480"/>
<dbReference type="OrthoDB" id="10036188at2759"/>
<dbReference type="InterPro" id="IPR010920">
    <property type="entry name" value="LSM_dom_sf"/>
</dbReference>
<evidence type="ECO:0000256" key="4">
    <source>
        <dbReference type="ARBA" id="ARBA00022989"/>
    </source>
</evidence>
<dbReference type="GeneID" id="39988926"/>
<dbReference type="InterPro" id="IPR045275">
    <property type="entry name" value="MscS_archaea/bacteria_type"/>
</dbReference>
<organism evidence="8 9">
    <name type="scientific">Trypanosoma theileri</name>
    <dbReference type="NCBI Taxonomy" id="67003"/>
    <lineage>
        <taxon>Eukaryota</taxon>
        <taxon>Discoba</taxon>
        <taxon>Euglenozoa</taxon>
        <taxon>Kinetoplastea</taxon>
        <taxon>Metakinetoplastina</taxon>
        <taxon>Trypanosomatida</taxon>
        <taxon>Trypanosomatidae</taxon>
        <taxon>Trypanosoma</taxon>
    </lineage>
</organism>
<evidence type="ECO:0000259" key="7">
    <source>
        <dbReference type="Pfam" id="PF00924"/>
    </source>
</evidence>
<keyword evidence="4" id="KW-1133">Transmembrane helix</keyword>
<dbReference type="Gene3D" id="1.10.287.1260">
    <property type="match status" value="1"/>
</dbReference>
<dbReference type="PANTHER" id="PTHR30221:SF1">
    <property type="entry name" value="SMALL-CONDUCTANCE MECHANOSENSITIVE CHANNEL"/>
    <property type="match status" value="1"/>
</dbReference>
<evidence type="ECO:0000256" key="1">
    <source>
        <dbReference type="ARBA" id="ARBA00004141"/>
    </source>
</evidence>
<gene>
    <name evidence="8" type="ORF">TM35_000342480</name>
</gene>
<evidence type="ECO:0000256" key="2">
    <source>
        <dbReference type="ARBA" id="ARBA00008017"/>
    </source>
</evidence>
<feature type="region of interest" description="Disordered" evidence="6">
    <location>
        <begin position="140"/>
        <end position="166"/>
    </location>
</feature>
<dbReference type="Proteomes" id="UP000192257">
    <property type="component" value="Unassembled WGS sequence"/>
</dbReference>
<dbReference type="PANTHER" id="PTHR30221">
    <property type="entry name" value="SMALL-CONDUCTANCE MECHANOSENSITIVE CHANNEL"/>
    <property type="match status" value="1"/>
</dbReference>
<sequence>MKRFFDRFYSVTGLVSDPSQRSVASRVTSLLVQGTVAFSLLGTLGVDTSPLVAAAGVTGATIGFACKDFGSNFVASVALSGQKSLRTGNRVAIGSGSTVVKGQVVDWDTRYLYLRSAEGHLLHIPNNMVLNSVVTWEDAEGTQKQDVNSKKVSSTPTPSGKDDGKK</sequence>
<evidence type="ECO:0000313" key="9">
    <source>
        <dbReference type="Proteomes" id="UP000192257"/>
    </source>
</evidence>
<keyword evidence="5" id="KW-0472">Membrane</keyword>
<reference evidence="8 9" key="1">
    <citation type="submission" date="2017-03" db="EMBL/GenBank/DDBJ databases">
        <title>An alternative strategy for trypanosome survival in the mammalian bloodstream revealed through genome and transcriptome analysis of the ubiquitous bovine parasite Trypanosoma (Megatrypanum) theileri.</title>
        <authorList>
            <person name="Kelly S."/>
            <person name="Ivens A."/>
            <person name="Mott A."/>
            <person name="O'Neill E."/>
            <person name="Emms D."/>
            <person name="Macleod O."/>
            <person name="Voorheis P."/>
            <person name="Matthews J."/>
            <person name="Matthews K."/>
            <person name="Carrington M."/>
        </authorList>
    </citation>
    <scope>NUCLEOTIDE SEQUENCE [LARGE SCALE GENOMIC DNA]</scope>
    <source>
        <strain evidence="8">Edinburgh</strain>
    </source>
</reference>
<proteinExistence type="inferred from homology"/>